<keyword evidence="4" id="KW-1185">Reference proteome</keyword>
<dbReference type="GeneID" id="104748984"/>
<dbReference type="InterPro" id="IPR000719">
    <property type="entry name" value="Prot_kinase_dom"/>
</dbReference>
<dbReference type="RefSeq" id="XP_010468857.1">
    <property type="nucleotide sequence ID" value="XM_010470555.2"/>
</dbReference>
<dbReference type="CDD" id="cd00143">
    <property type="entry name" value="PP2Cc"/>
    <property type="match status" value="1"/>
</dbReference>
<feature type="transmembrane region" description="Helical" evidence="1">
    <location>
        <begin position="6"/>
        <end position="31"/>
    </location>
</feature>
<evidence type="ECO:0000256" key="1">
    <source>
        <dbReference type="SAM" id="Phobius"/>
    </source>
</evidence>
<feature type="transmembrane region" description="Helical" evidence="1">
    <location>
        <begin position="43"/>
        <end position="61"/>
    </location>
</feature>
<dbReference type="SMART" id="SM00332">
    <property type="entry name" value="PP2Cc"/>
    <property type="match status" value="1"/>
</dbReference>
<dbReference type="Pfam" id="PF00481">
    <property type="entry name" value="PP2C"/>
    <property type="match status" value="2"/>
</dbReference>
<dbReference type="Gene3D" id="3.60.40.10">
    <property type="entry name" value="PPM-type phosphatase domain"/>
    <property type="match status" value="1"/>
</dbReference>
<accession>A0ABM0WBX4</accession>
<dbReference type="SMART" id="SM00220">
    <property type="entry name" value="S_TKc"/>
    <property type="match status" value="1"/>
</dbReference>
<gene>
    <name evidence="5" type="primary">LOC104748984</name>
</gene>
<dbReference type="InterPro" id="IPR001932">
    <property type="entry name" value="PPM-type_phosphatase-like_dom"/>
</dbReference>
<evidence type="ECO:0000313" key="5">
    <source>
        <dbReference type="RefSeq" id="XP_010468857.1"/>
    </source>
</evidence>
<dbReference type="Proteomes" id="UP000694864">
    <property type="component" value="Chromosome 16"/>
</dbReference>
<evidence type="ECO:0000259" key="3">
    <source>
        <dbReference type="PROSITE" id="PS51746"/>
    </source>
</evidence>
<dbReference type="SUPFAM" id="SSF56112">
    <property type="entry name" value="Protein kinase-like (PK-like)"/>
    <property type="match status" value="1"/>
</dbReference>
<dbReference type="InterPro" id="IPR011009">
    <property type="entry name" value="Kinase-like_dom_sf"/>
</dbReference>
<reference evidence="5" key="2">
    <citation type="submission" date="2025-08" db="UniProtKB">
        <authorList>
            <consortium name="RefSeq"/>
        </authorList>
    </citation>
    <scope>IDENTIFICATION</scope>
    <source>
        <tissue evidence="5">Leaf</tissue>
    </source>
</reference>
<evidence type="ECO:0000259" key="2">
    <source>
        <dbReference type="PROSITE" id="PS50011"/>
    </source>
</evidence>
<reference evidence="4" key="1">
    <citation type="journal article" date="2014" name="Nat. Commun.">
        <title>The emerging biofuel crop Camelina sativa retains a highly undifferentiated hexaploid genome structure.</title>
        <authorList>
            <person name="Kagale S."/>
            <person name="Koh C."/>
            <person name="Nixon J."/>
            <person name="Bollina V."/>
            <person name="Clarke W.E."/>
            <person name="Tuteja R."/>
            <person name="Spillane C."/>
            <person name="Robinson S.J."/>
            <person name="Links M.G."/>
            <person name="Clarke C."/>
            <person name="Higgins E.E."/>
            <person name="Huebert T."/>
            <person name="Sharpe A.G."/>
            <person name="Parkin I.A."/>
        </authorList>
    </citation>
    <scope>NUCLEOTIDE SEQUENCE [LARGE SCALE GENOMIC DNA]</scope>
    <source>
        <strain evidence="4">cv. DH55</strain>
    </source>
</reference>
<proteinExistence type="predicted"/>
<dbReference type="PANTHER" id="PTHR47992">
    <property type="entry name" value="PROTEIN PHOSPHATASE"/>
    <property type="match status" value="1"/>
</dbReference>
<dbReference type="InterPro" id="IPR008271">
    <property type="entry name" value="Ser/Thr_kinase_AS"/>
</dbReference>
<dbReference type="InterPro" id="IPR015655">
    <property type="entry name" value="PP2C"/>
</dbReference>
<evidence type="ECO:0000313" key="4">
    <source>
        <dbReference type="Proteomes" id="UP000694864"/>
    </source>
</evidence>
<dbReference type="Gene3D" id="1.10.510.10">
    <property type="entry name" value="Transferase(Phosphotransferase) domain 1"/>
    <property type="match status" value="1"/>
</dbReference>
<feature type="domain" description="Protein kinase" evidence="2">
    <location>
        <begin position="665"/>
        <end position="1096"/>
    </location>
</feature>
<organism evidence="4 5">
    <name type="scientific">Camelina sativa</name>
    <name type="common">False flax</name>
    <name type="synonym">Myagrum sativum</name>
    <dbReference type="NCBI Taxonomy" id="90675"/>
    <lineage>
        <taxon>Eukaryota</taxon>
        <taxon>Viridiplantae</taxon>
        <taxon>Streptophyta</taxon>
        <taxon>Embryophyta</taxon>
        <taxon>Tracheophyta</taxon>
        <taxon>Spermatophyta</taxon>
        <taxon>Magnoliopsida</taxon>
        <taxon>eudicotyledons</taxon>
        <taxon>Gunneridae</taxon>
        <taxon>Pentapetalae</taxon>
        <taxon>rosids</taxon>
        <taxon>malvids</taxon>
        <taxon>Brassicales</taxon>
        <taxon>Brassicaceae</taxon>
        <taxon>Camelineae</taxon>
        <taxon>Camelina</taxon>
    </lineage>
</organism>
<dbReference type="SUPFAM" id="SSF81606">
    <property type="entry name" value="PP2C-like"/>
    <property type="match status" value="1"/>
</dbReference>
<sequence>MLIDLFSIVWFSNFLLVLLISDDLVCVCVSVSQMMMSKIRSSMLINLGFLVSVFIVFFLAINCGGESPTCLAVYKQGGAPAVFQSPKCPRWNWGPRRTPTTTGLCHTAAIQGRRNYQEDRLLCALDLRIPFPRKSGTKDVSVGIAAVFDGHNGAEASEMASNLLFDYFALHINFLLDATFSAMTSKSIGRLPTHPDQGLILHGLLTHDFKLQFPDSFPLDLDDSLHLDIIKEALLRAIHDIDATFTKEASTRKLISGSTATVALIADGQLMVASIGDSKALLCSEIFETPEEARGLPTSISTTKLPNNKIIQYLYSFINILLQWCLFIAATLVKLYRERRRNRGSSPSRFSDFKLEHGNGLLRFIAKELTNDHHPNREDEKIRVEAAGGYVTEWAGVPRVNGQLTVSRSIGDLTYRSYGVISAPEVMDWQPLLANDSYLVVSSDGIFEKLKVQEVCDRLWEVNNQTSSGAGVPSYCSISLAHCLVNTAFEKGSMDNMAAVVVPLKSNQVTQLQGKEQSMNDKNEKIAAALPSNNCALPLPNGINLGPLQSKQAQPLATMFNRLLVEVKNGSFCRFYMSENLIGASQGKLDHLNGYMGDLPQVLPASAEPFSGWCLPSGTATNENRDQCINPDSFATFLGLLESVPLHGFGASNGTDEIPFPDSSYVLKKKFGRGAFGEVWLAFHWNCNQGDNGTSWNNEDVNTSKNGVHYDTDGPDNSFILKRIMVERGPIVYLSGLREKHFGELFLNAYNKSRSSSAGQTSSSKPASSELGLSEEGLKHIARYLEYFESRYNDIWLVFHHEGVSLSKLIYTVEEVENGSAGEKAEEASHGQILRPSKWWTWLKTTESGKEEMRRIIWQLLLGLKACHDRNITHRDIKPENMVICLEDIKSGRCLKGVPNGDHNFKTKMRIIDFGSALDEYTVKHLYGSTGPSRAEQTHDYAPPEAILNSSWHRGPTSLTLKYDMWSVGVVMLEMILGSPNVFEISSVTRALLDQHIRGWSENFKELAYKLRSFMEMCILIPGSSLKHGGASSKQGGISLASWKCSEEFLAEQIKSRDPLKIGFPNVWALRLVRGLLQWYPEDRLNIDEALQHPYFQPPPDY</sequence>
<keyword evidence="1" id="KW-0472">Membrane</keyword>
<keyword evidence="1" id="KW-1133">Transmembrane helix</keyword>
<protein>
    <submittedName>
        <fullName evidence="5">Uncharacterized protein LOC104748984 isoform X1</fullName>
    </submittedName>
</protein>
<dbReference type="PROSITE" id="PS51746">
    <property type="entry name" value="PPM_2"/>
    <property type="match status" value="1"/>
</dbReference>
<dbReference type="PROSITE" id="PS50011">
    <property type="entry name" value="PROTEIN_KINASE_DOM"/>
    <property type="match status" value="1"/>
</dbReference>
<dbReference type="PROSITE" id="PS00108">
    <property type="entry name" value="PROTEIN_KINASE_ST"/>
    <property type="match status" value="1"/>
</dbReference>
<dbReference type="InterPro" id="IPR036457">
    <property type="entry name" value="PPM-type-like_dom_sf"/>
</dbReference>
<keyword evidence="1" id="KW-0812">Transmembrane</keyword>
<feature type="domain" description="PPM-type phosphatase" evidence="3">
    <location>
        <begin position="104"/>
        <end position="504"/>
    </location>
</feature>
<dbReference type="Pfam" id="PF00069">
    <property type="entry name" value="Pkinase"/>
    <property type="match status" value="1"/>
</dbReference>
<name>A0ABM0WBX4_CAMSA</name>